<feature type="region of interest" description="Disordered" evidence="1">
    <location>
        <begin position="107"/>
        <end position="157"/>
    </location>
</feature>
<name>A0ABQ5QNJ0_9ACTN</name>
<feature type="compositionally biased region" description="Low complexity" evidence="1">
    <location>
        <begin position="134"/>
        <end position="148"/>
    </location>
</feature>
<keyword evidence="2" id="KW-1133">Transmembrane helix</keyword>
<accession>A0ABQ5QNJ0</accession>
<keyword evidence="4" id="KW-1185">Reference proteome</keyword>
<keyword evidence="2" id="KW-0472">Membrane</keyword>
<comment type="caution">
    <text evidence="3">The sequence shown here is derived from an EMBL/GenBank/DDBJ whole genome shotgun (WGS) entry which is preliminary data.</text>
</comment>
<keyword evidence="2" id="KW-0812">Transmembrane</keyword>
<organism evidence="3 4">
    <name type="scientific">Phytohabitans aurantiacus</name>
    <dbReference type="NCBI Taxonomy" id="3016789"/>
    <lineage>
        <taxon>Bacteria</taxon>
        <taxon>Bacillati</taxon>
        <taxon>Actinomycetota</taxon>
        <taxon>Actinomycetes</taxon>
        <taxon>Micromonosporales</taxon>
        <taxon>Micromonosporaceae</taxon>
    </lineage>
</organism>
<dbReference type="Proteomes" id="UP001144280">
    <property type="component" value="Unassembled WGS sequence"/>
</dbReference>
<protein>
    <submittedName>
        <fullName evidence="3">Uncharacterized protein</fullName>
    </submittedName>
</protein>
<feature type="transmembrane region" description="Helical" evidence="2">
    <location>
        <begin position="83"/>
        <end position="103"/>
    </location>
</feature>
<evidence type="ECO:0000256" key="1">
    <source>
        <dbReference type="SAM" id="MobiDB-lite"/>
    </source>
</evidence>
<sequence length="157" mass="16791">MFSLGLRRRTHGQIARAELGESFDHFRQAATHAATGMGETLGPLAAAAAANARQAGDAARRAKAKNLTAINKKKESRMSRKRWPMLAGLLAAGAAVGAVGALVKRRRRQHEWEEYDPTQALESPADAPDDVLYSATDATTSPTPADTAVETSRNSRP</sequence>
<proteinExistence type="predicted"/>
<evidence type="ECO:0000313" key="3">
    <source>
        <dbReference type="EMBL" id="GLH95121.1"/>
    </source>
</evidence>
<gene>
    <name evidence="3" type="ORF">Pa4123_03930</name>
</gene>
<reference evidence="3" key="1">
    <citation type="submission" date="2022-12" db="EMBL/GenBank/DDBJ databases">
        <title>New Phytohabitans aurantiacus sp. RD004123 nov., an actinomycete isolated from soil.</title>
        <authorList>
            <person name="Triningsih D.W."/>
            <person name="Harunari E."/>
            <person name="Igarashi Y."/>
        </authorList>
    </citation>
    <scope>NUCLEOTIDE SEQUENCE</scope>
    <source>
        <strain evidence="3">RD004123</strain>
    </source>
</reference>
<evidence type="ECO:0000313" key="4">
    <source>
        <dbReference type="Proteomes" id="UP001144280"/>
    </source>
</evidence>
<dbReference type="EMBL" id="BSDI01000001">
    <property type="protein sequence ID" value="GLH95121.1"/>
    <property type="molecule type" value="Genomic_DNA"/>
</dbReference>
<evidence type="ECO:0000256" key="2">
    <source>
        <dbReference type="SAM" id="Phobius"/>
    </source>
</evidence>
<feature type="region of interest" description="Disordered" evidence="1">
    <location>
        <begin position="57"/>
        <end position="79"/>
    </location>
</feature>